<name>A0A8J8SDM8_9FIRM</name>
<dbReference type="Proteomes" id="UP000677305">
    <property type="component" value="Chromosome"/>
</dbReference>
<dbReference type="Gene3D" id="3.40.50.300">
    <property type="entry name" value="P-loop containing nucleotide triphosphate hydrolases"/>
    <property type="match status" value="1"/>
</dbReference>
<dbReference type="InterPro" id="IPR014217">
    <property type="entry name" value="Spore_III_AA"/>
</dbReference>
<evidence type="ECO:0000313" key="4">
    <source>
        <dbReference type="EMBL" id="QUH31043.1"/>
    </source>
</evidence>
<feature type="domain" description="AAA+ ATPase" evidence="3">
    <location>
        <begin position="150"/>
        <end position="297"/>
    </location>
</feature>
<evidence type="ECO:0000313" key="5">
    <source>
        <dbReference type="Proteomes" id="UP000677305"/>
    </source>
</evidence>
<dbReference type="SMART" id="SM00382">
    <property type="entry name" value="AAA"/>
    <property type="match status" value="1"/>
</dbReference>
<evidence type="ECO:0000259" key="3">
    <source>
        <dbReference type="SMART" id="SM00382"/>
    </source>
</evidence>
<organism evidence="4 5">
    <name type="scientific">Vallitalea guaymasensis</name>
    <dbReference type="NCBI Taxonomy" id="1185412"/>
    <lineage>
        <taxon>Bacteria</taxon>
        <taxon>Bacillati</taxon>
        <taxon>Bacillota</taxon>
        <taxon>Clostridia</taxon>
        <taxon>Lachnospirales</taxon>
        <taxon>Vallitaleaceae</taxon>
        <taxon>Vallitalea</taxon>
    </lineage>
</organism>
<dbReference type="Pfam" id="PF19568">
    <property type="entry name" value="Spore_III_AA"/>
    <property type="match status" value="1"/>
</dbReference>
<proteinExistence type="predicted"/>
<sequence>MMKKETVEKILTTNLRGWFGSLKKEQLDLLQEIRLRVNKPLIIRIDNKEYFLNQDKLVTSSKRAYIITEKDLKDTMEFISNYSLYAFEDELRNGYITVDGGHRVGLAGKVVVENNRVKTIKNITCINIRISHEIKGCANKVMPYIFQENRIYHTLIISPPRCGKTTLLRDIVRQLSDGVSDKTGITIGVVDERSEIGGCYRGIPQNDVGIRTDILDGCPKTEGMLMLIRSMSPEVIAVDEIGSSEDIEAIDFVINAGCKMICTVHGSSLVEVKNKPILEKLIDKNIIERFIVLESKNGVGDVKKIYDKQGKMISIVVDN</sequence>
<dbReference type="KEGG" id="vgu:HYG85_19810"/>
<evidence type="ECO:0000256" key="2">
    <source>
        <dbReference type="ARBA" id="ARBA00022840"/>
    </source>
</evidence>
<dbReference type="InterPro" id="IPR045735">
    <property type="entry name" value="Spore_III_AA_AAA+_ATPase"/>
</dbReference>
<dbReference type="PANTHER" id="PTHR20953">
    <property type="entry name" value="KINASE-RELATED"/>
    <property type="match status" value="1"/>
</dbReference>
<accession>A0A8J8SDM8</accession>
<dbReference type="PANTHER" id="PTHR20953:SF3">
    <property type="entry name" value="P-LOOP CONTAINING NUCLEOSIDE TRIPHOSPHATE HYDROLASES SUPERFAMILY PROTEIN"/>
    <property type="match status" value="1"/>
</dbReference>
<evidence type="ECO:0000256" key="1">
    <source>
        <dbReference type="ARBA" id="ARBA00022741"/>
    </source>
</evidence>
<dbReference type="InterPro" id="IPR003593">
    <property type="entry name" value="AAA+_ATPase"/>
</dbReference>
<gene>
    <name evidence="4" type="primary">spoIIIAA</name>
    <name evidence="4" type="ORF">HYG85_19810</name>
</gene>
<dbReference type="SUPFAM" id="SSF52540">
    <property type="entry name" value="P-loop containing nucleoside triphosphate hydrolases"/>
    <property type="match status" value="1"/>
</dbReference>
<dbReference type="NCBIfam" id="TIGR02858">
    <property type="entry name" value="spore_III_AA"/>
    <property type="match status" value="1"/>
</dbReference>
<protein>
    <submittedName>
        <fullName evidence="4">Stage III sporulation protein AA</fullName>
    </submittedName>
</protein>
<keyword evidence="2" id="KW-0067">ATP-binding</keyword>
<dbReference type="InterPro" id="IPR027417">
    <property type="entry name" value="P-loop_NTPase"/>
</dbReference>
<dbReference type="AlphaFoldDB" id="A0A8J8SDM8"/>
<keyword evidence="1" id="KW-0547">Nucleotide-binding</keyword>
<reference evidence="4 5" key="1">
    <citation type="submission" date="2020-07" db="EMBL/GenBank/DDBJ databases">
        <title>Vallitalea guaymasensis genome.</title>
        <authorList>
            <person name="Postec A."/>
        </authorList>
    </citation>
    <scope>NUCLEOTIDE SEQUENCE [LARGE SCALE GENOMIC DNA]</scope>
    <source>
        <strain evidence="4 5">Ra1766G1</strain>
    </source>
</reference>
<dbReference type="GO" id="GO:0005524">
    <property type="term" value="F:ATP binding"/>
    <property type="evidence" value="ECO:0007669"/>
    <property type="project" value="UniProtKB-KW"/>
</dbReference>
<keyword evidence="5" id="KW-1185">Reference proteome</keyword>
<dbReference type="EMBL" id="CP058561">
    <property type="protein sequence ID" value="QUH31043.1"/>
    <property type="molecule type" value="Genomic_DNA"/>
</dbReference>